<name>R0KUY7_ANAPL</name>
<feature type="compositionally biased region" description="Low complexity" evidence="8">
    <location>
        <begin position="783"/>
        <end position="813"/>
    </location>
</feature>
<organism evidence="9 10">
    <name type="scientific">Anas platyrhynchos</name>
    <name type="common">Mallard</name>
    <name type="synonym">Anas boschas</name>
    <dbReference type="NCBI Taxonomy" id="8839"/>
    <lineage>
        <taxon>Eukaryota</taxon>
        <taxon>Metazoa</taxon>
        <taxon>Chordata</taxon>
        <taxon>Craniata</taxon>
        <taxon>Vertebrata</taxon>
        <taxon>Euteleostomi</taxon>
        <taxon>Archelosauria</taxon>
        <taxon>Archosauria</taxon>
        <taxon>Dinosauria</taxon>
        <taxon>Saurischia</taxon>
        <taxon>Theropoda</taxon>
        <taxon>Coelurosauria</taxon>
        <taxon>Aves</taxon>
        <taxon>Neognathae</taxon>
        <taxon>Galloanserae</taxon>
        <taxon>Anseriformes</taxon>
        <taxon>Anatidae</taxon>
        <taxon>Anatinae</taxon>
        <taxon>Anas</taxon>
    </lineage>
</organism>
<keyword evidence="10" id="KW-1185">Reference proteome</keyword>
<dbReference type="Pfam" id="PF00418">
    <property type="entry name" value="Tubulin-binding"/>
    <property type="match status" value="4"/>
</dbReference>
<evidence type="ECO:0000313" key="10">
    <source>
        <dbReference type="Proteomes" id="UP000296049"/>
    </source>
</evidence>
<evidence type="ECO:0000313" key="9">
    <source>
        <dbReference type="EMBL" id="EOA97103.1"/>
    </source>
</evidence>
<dbReference type="InterPro" id="IPR001084">
    <property type="entry name" value="MAP_tubulin-bd_rpt"/>
</dbReference>
<evidence type="ECO:0000256" key="1">
    <source>
        <dbReference type="ARBA" id="ARBA00004245"/>
    </source>
</evidence>
<feature type="compositionally biased region" description="Low complexity" evidence="8">
    <location>
        <begin position="638"/>
        <end position="650"/>
    </location>
</feature>
<feature type="region of interest" description="Disordered" evidence="8">
    <location>
        <begin position="349"/>
        <end position="1020"/>
    </location>
</feature>
<evidence type="ECO:0000256" key="5">
    <source>
        <dbReference type="ARBA" id="ARBA00022737"/>
    </source>
</evidence>
<feature type="compositionally biased region" description="Basic and acidic residues" evidence="8">
    <location>
        <begin position="407"/>
        <end position="442"/>
    </location>
</feature>
<feature type="compositionally biased region" description="Low complexity" evidence="8">
    <location>
        <begin position="718"/>
        <end position="748"/>
    </location>
</feature>
<feature type="compositionally biased region" description="Basic and acidic residues" evidence="8">
    <location>
        <begin position="452"/>
        <end position="466"/>
    </location>
</feature>
<feature type="compositionally biased region" description="Basic and acidic residues" evidence="8">
    <location>
        <begin position="496"/>
        <end position="514"/>
    </location>
</feature>
<dbReference type="AlphaFoldDB" id="R0KUY7"/>
<dbReference type="Proteomes" id="UP000296049">
    <property type="component" value="Unassembled WGS sequence"/>
</dbReference>
<dbReference type="PANTHER" id="PTHR11501:SF16">
    <property type="entry name" value="MICROTUBULE-ASSOCIATED PROTEIN 4"/>
    <property type="match status" value="1"/>
</dbReference>
<sequence length="1084" mass="113118">NLSLADALTEPPPEIEEEVKRDFIATLEAEKFDDVVGETVNKTDYVPLLDDDDAKAGGKAHADSNQVEHTSASGPTVLENGDHGIEDHRPGEIMDEKLSYKEFLDRNDTWAMDERDLCFESQPVFKPMEMADPFSMHRGENLPDLAFPADMKNVQLFTDHVDTSTDIHDVTSISAEKAGSILAGDTKPPQAADAGFAPAAEAEPPQALDVGFAPAPEAKPPNGIDAMFAPVVDTGLNPEADSKSHHAVDLEFAPAADAGFAPAADTKSHHAMDLAFSPVADTESQHALDLEFAPPAEANHLHAVDSGFAPVAEAKPFPAVDSGFVSASEAKAVPAADTKLAASEELITSESPAEHGKSPFHEPPAGEFVVTDSDAVLVADKPRKRSSDGKRKKSEKSSSGQSAGLDTRVEATDVPSKEKVAGKTKEMTFDKDKASDLEREVLLENLTGTAKEVLEKPEIEGGDRKSSSNQPVLAGHKTETAEPEPASTKETWPGTEGKEIDVKTAEPLPEHRADAAAACGPVRDLVTDKPKKKGRDTKGKKAEVSPEQSAAAGPGNIPAVVKEVGNAKQAQSPAKDKENNFSALVSLLDDPSDTSKAQAPAAPQEPEKLSTNNKEICKKVEASLEQPKTNKPSKRKSSNLSHSFSFFLPAKPEEPKAAEAVTGNDITAPPNKELPPSPEKKTKPAAATPSAKPAATKARPLPATSPKRPASAAPAQNKKPTSPTAGPTSATAPKRPATSTTRPSTLTTKEPKPKPIHFQVTEAKSPEKRTSLSKPPSSVTPRTAAKSTSAAPKTTAASAVTAAAGTKSTTASPPKRPTSIKTDAKPADAKKPAAKSPSADLARPKSASGNAVKSSATTPTTTSSAPSLPGAAASRPKPKPAATKPTTTSTATADAKKTTAKAPTKPSTVSKPPRPTSSVSAPDLKNVRSKIGSTDNIKHQPGGGKGKVEKKPESAAAARKPEPNAVSKMATAKTTVTKEGAPKQPNGKVQIVSKKANYSHVQSKCGSKDNIKHVPGGGNVQIQNKKVDLSKVSSKCGSKANIKHKPGGGDVKIENQKLNFKEKAQAKVGSLDNVGHLPAGGTVK</sequence>
<dbReference type="InterPro" id="IPR027324">
    <property type="entry name" value="MAP2/MAP4/Tau"/>
</dbReference>
<feature type="compositionally biased region" description="Polar residues" evidence="8">
    <location>
        <begin position="64"/>
        <end position="74"/>
    </location>
</feature>
<evidence type="ECO:0000256" key="3">
    <source>
        <dbReference type="ARBA" id="ARBA00022553"/>
    </source>
</evidence>
<keyword evidence="6 7" id="KW-0206">Cytoskeleton</keyword>
<dbReference type="GO" id="GO:0031175">
    <property type="term" value="P:neuron projection development"/>
    <property type="evidence" value="ECO:0007669"/>
    <property type="project" value="TreeGrafter"/>
</dbReference>
<evidence type="ECO:0000256" key="6">
    <source>
        <dbReference type="ARBA" id="ARBA00023212"/>
    </source>
</evidence>
<dbReference type="GO" id="GO:0000226">
    <property type="term" value="P:microtubule cytoskeleton organization"/>
    <property type="evidence" value="ECO:0007669"/>
    <property type="project" value="TreeGrafter"/>
</dbReference>
<dbReference type="EMBL" id="KB743777">
    <property type="protein sequence ID" value="EOA97103.1"/>
    <property type="molecule type" value="Genomic_DNA"/>
</dbReference>
<reference evidence="10" key="1">
    <citation type="journal article" date="2013" name="Nat. Genet.">
        <title>The duck genome and transcriptome provide insight into an avian influenza virus reservoir species.</title>
        <authorList>
            <person name="Huang Y."/>
            <person name="Li Y."/>
            <person name="Burt D.W."/>
            <person name="Chen H."/>
            <person name="Zhang Y."/>
            <person name="Qian W."/>
            <person name="Kim H."/>
            <person name="Gan S."/>
            <person name="Zhao Y."/>
            <person name="Li J."/>
            <person name="Yi K."/>
            <person name="Feng H."/>
            <person name="Zhu P."/>
            <person name="Li B."/>
            <person name="Liu Q."/>
            <person name="Fairley S."/>
            <person name="Magor K.E."/>
            <person name="Du Z."/>
            <person name="Hu X."/>
            <person name="Goodman L."/>
            <person name="Tafer H."/>
            <person name="Vignal A."/>
            <person name="Lee T."/>
            <person name="Kim K.W."/>
            <person name="Sheng Z."/>
            <person name="An Y."/>
            <person name="Searle S."/>
            <person name="Herrero J."/>
            <person name="Groenen M.A."/>
            <person name="Crooijmans R.P."/>
            <person name="Faraut T."/>
            <person name="Cai Q."/>
            <person name="Webster R.G."/>
            <person name="Aldridge J.R."/>
            <person name="Warren W.C."/>
            <person name="Bartschat S."/>
            <person name="Kehr S."/>
            <person name="Marz M."/>
            <person name="Stadler P.F."/>
            <person name="Smith J."/>
            <person name="Kraus R.H."/>
            <person name="Zhao Y."/>
            <person name="Ren L."/>
            <person name="Fei J."/>
            <person name="Morisson M."/>
            <person name="Kaiser P."/>
            <person name="Griffin D.K."/>
            <person name="Rao M."/>
            <person name="Pitel F."/>
            <person name="Wang J."/>
            <person name="Li N."/>
        </authorList>
    </citation>
    <scope>NUCLEOTIDE SEQUENCE [LARGE SCALE GENOMIC DNA]</scope>
</reference>
<feature type="non-terminal residue" evidence="9">
    <location>
        <position position="1084"/>
    </location>
</feature>
<keyword evidence="2 7" id="KW-0963">Cytoplasm</keyword>
<evidence type="ECO:0000256" key="4">
    <source>
        <dbReference type="ARBA" id="ARBA00022701"/>
    </source>
</evidence>
<feature type="region of interest" description="Disordered" evidence="8">
    <location>
        <begin position="55"/>
        <end position="87"/>
    </location>
</feature>
<comment type="subcellular location">
    <subcellularLocation>
        <location evidence="1 7">Cytoplasm</location>
        <location evidence="1 7">Cytoskeleton</location>
    </subcellularLocation>
</comment>
<evidence type="ECO:0000256" key="8">
    <source>
        <dbReference type="SAM" id="MobiDB-lite"/>
    </source>
</evidence>
<proteinExistence type="predicted"/>
<evidence type="ECO:0000256" key="7">
    <source>
        <dbReference type="RuleBase" id="RU000686"/>
    </source>
</evidence>
<gene>
    <name evidence="9" type="ORF">Anapl_13546</name>
</gene>
<keyword evidence="3" id="KW-0597">Phosphoprotein</keyword>
<feature type="compositionally biased region" description="Polar residues" evidence="8">
    <location>
        <begin position="772"/>
        <end position="781"/>
    </location>
</feature>
<dbReference type="PROSITE" id="PS51491">
    <property type="entry name" value="TAU_MAP_2"/>
    <property type="match status" value="4"/>
</dbReference>
<dbReference type="GO" id="GO:0005874">
    <property type="term" value="C:microtubule"/>
    <property type="evidence" value="ECO:0007669"/>
    <property type="project" value="UniProtKB-KW"/>
</dbReference>
<protein>
    <recommendedName>
        <fullName evidence="7">Microtubule-associated protein</fullName>
    </recommendedName>
</protein>
<dbReference type="PROSITE" id="PS00229">
    <property type="entry name" value="TAU_MAP_1"/>
    <property type="match status" value="3"/>
</dbReference>
<dbReference type="PANTHER" id="PTHR11501">
    <property type="entry name" value="MICROTUBULE-ASSOCIATED PROTEIN"/>
    <property type="match status" value="1"/>
</dbReference>
<keyword evidence="5" id="KW-0677">Repeat</keyword>
<dbReference type="GO" id="GO:0008017">
    <property type="term" value="F:microtubule binding"/>
    <property type="evidence" value="ECO:0007669"/>
    <property type="project" value="InterPro"/>
</dbReference>
<keyword evidence="4 7" id="KW-0493">Microtubule</keyword>
<dbReference type="GO" id="GO:0043005">
    <property type="term" value="C:neuron projection"/>
    <property type="evidence" value="ECO:0007669"/>
    <property type="project" value="TreeGrafter"/>
</dbReference>
<evidence type="ECO:0000256" key="2">
    <source>
        <dbReference type="ARBA" id="ARBA00022490"/>
    </source>
</evidence>
<feature type="non-terminal residue" evidence="9">
    <location>
        <position position="1"/>
    </location>
</feature>
<accession>R0KUY7</accession>
<feature type="compositionally biased region" description="Low complexity" evidence="8">
    <location>
        <begin position="684"/>
        <end position="700"/>
    </location>
</feature>
<feature type="compositionally biased region" description="Low complexity" evidence="8">
    <location>
        <begin position="854"/>
        <end position="893"/>
    </location>
</feature>
<feature type="compositionally biased region" description="Basic and acidic residues" evidence="8">
    <location>
        <begin position="822"/>
        <end position="831"/>
    </location>
</feature>